<accession>A0A5B9DJV4</accession>
<evidence type="ECO:0000256" key="5">
    <source>
        <dbReference type="RuleBase" id="RU003792"/>
    </source>
</evidence>
<evidence type="ECO:0000256" key="3">
    <source>
        <dbReference type="ARBA" id="ARBA00023235"/>
    </source>
</evidence>
<feature type="active site" description="Nucleophile" evidence="4">
    <location>
        <position position="52"/>
    </location>
</feature>
<comment type="similarity">
    <text evidence="1 4 5">Belongs to the tRNA pseudouridine synthase TruA family.</text>
</comment>
<dbReference type="Proteomes" id="UP000321062">
    <property type="component" value="Chromosome"/>
</dbReference>
<comment type="caution">
    <text evidence="4">Lacks conserved residue(s) required for the propagation of feature annotation.</text>
</comment>
<dbReference type="EC" id="5.4.99.12" evidence="4"/>
<keyword evidence="2 4" id="KW-0819">tRNA processing</keyword>
<feature type="binding site" evidence="4">
    <location>
        <position position="111"/>
    </location>
    <ligand>
        <name>substrate</name>
    </ligand>
</feature>
<feature type="domain" description="Pseudouridine synthase I TruA alpha/beta" evidence="6">
    <location>
        <begin position="144"/>
        <end position="245"/>
    </location>
</feature>
<protein>
    <recommendedName>
        <fullName evidence="4">tRNA pseudouridine synthase A</fullName>
        <ecNumber evidence="4">5.4.99.12</ecNumber>
    </recommendedName>
    <alternativeName>
        <fullName evidence="4">tRNA pseudouridine(38-40) synthase</fullName>
    </alternativeName>
    <alternativeName>
        <fullName evidence="4">tRNA pseudouridylate synthase I</fullName>
    </alternativeName>
    <alternativeName>
        <fullName evidence="4">tRNA-uridine isomerase I</fullName>
    </alternativeName>
</protein>
<organism evidence="7 8">
    <name type="scientific">Paradevosia tibetensis</name>
    <dbReference type="NCBI Taxonomy" id="1447062"/>
    <lineage>
        <taxon>Bacteria</taxon>
        <taxon>Pseudomonadati</taxon>
        <taxon>Pseudomonadota</taxon>
        <taxon>Alphaproteobacteria</taxon>
        <taxon>Hyphomicrobiales</taxon>
        <taxon>Devosiaceae</taxon>
        <taxon>Paradevosia</taxon>
    </lineage>
</organism>
<dbReference type="Gene3D" id="3.30.70.580">
    <property type="entry name" value="Pseudouridine synthase I, catalytic domain, N-terminal subdomain"/>
    <property type="match status" value="1"/>
</dbReference>
<sequence>MARFKLTIEYDGTPFAGWQRQAGQMSVQEAVETAIERFCGEKVAIQAAGRTDSGVHALGQVVSFDLSGDRDPFRVREALNYHLKPHPVAVVEAEAVGDDFEARFSATARHYEYRILNRRARAALEAGRVWHVPMPLDADAMHAAAQMILGQHDFTTFRAAECQANSPIRTLDVLTVSRQADHIVVTAKARSFLHSQVRSMVGSLKLVGEGKWRPADFRAALDAKRRAACGPLAPPDGLYLTRVDY</sequence>
<dbReference type="FunFam" id="3.30.70.580:FF:000001">
    <property type="entry name" value="tRNA pseudouridine synthase A"/>
    <property type="match status" value="1"/>
</dbReference>
<dbReference type="Pfam" id="PF01416">
    <property type="entry name" value="PseudoU_synth_1"/>
    <property type="match status" value="2"/>
</dbReference>
<dbReference type="KEGG" id="yti:FNA67_01710"/>
<dbReference type="PANTHER" id="PTHR11142">
    <property type="entry name" value="PSEUDOURIDYLATE SYNTHASE"/>
    <property type="match status" value="1"/>
</dbReference>
<proteinExistence type="inferred from homology"/>
<dbReference type="OrthoDB" id="9811823at2"/>
<comment type="subunit">
    <text evidence="4">Homodimer.</text>
</comment>
<dbReference type="SUPFAM" id="SSF55120">
    <property type="entry name" value="Pseudouridine synthase"/>
    <property type="match status" value="1"/>
</dbReference>
<evidence type="ECO:0000256" key="4">
    <source>
        <dbReference type="HAMAP-Rule" id="MF_00171"/>
    </source>
</evidence>
<dbReference type="RefSeq" id="WP_147654842.1">
    <property type="nucleotide sequence ID" value="NZ_BMFM01000001.1"/>
</dbReference>
<dbReference type="Gene3D" id="3.30.70.660">
    <property type="entry name" value="Pseudouridine synthase I, catalytic domain, C-terminal subdomain"/>
    <property type="match status" value="1"/>
</dbReference>
<keyword evidence="3 4" id="KW-0413">Isomerase</keyword>
<evidence type="ECO:0000256" key="2">
    <source>
        <dbReference type="ARBA" id="ARBA00022694"/>
    </source>
</evidence>
<evidence type="ECO:0000313" key="7">
    <source>
        <dbReference type="EMBL" id="QEE18969.1"/>
    </source>
</evidence>
<dbReference type="NCBIfam" id="TIGR00071">
    <property type="entry name" value="hisT_truA"/>
    <property type="match status" value="1"/>
</dbReference>
<dbReference type="HAMAP" id="MF_00171">
    <property type="entry name" value="TruA"/>
    <property type="match status" value="1"/>
</dbReference>
<dbReference type="InterPro" id="IPR020094">
    <property type="entry name" value="TruA/RsuA/RluB/E/F_N"/>
</dbReference>
<dbReference type="PANTHER" id="PTHR11142:SF0">
    <property type="entry name" value="TRNA PSEUDOURIDINE SYNTHASE-LIKE 1"/>
    <property type="match status" value="1"/>
</dbReference>
<comment type="function">
    <text evidence="4">Formation of pseudouridine at positions 38, 39 and 40 in the anticodon stem and loop of transfer RNAs.</text>
</comment>
<dbReference type="InterPro" id="IPR020103">
    <property type="entry name" value="PsdUridine_synth_cat_dom_sf"/>
</dbReference>
<dbReference type="PIRSF" id="PIRSF001430">
    <property type="entry name" value="tRNA_psdUrid_synth"/>
    <property type="match status" value="1"/>
</dbReference>
<feature type="domain" description="Pseudouridine synthase I TruA alpha/beta" evidence="6">
    <location>
        <begin position="8"/>
        <end position="104"/>
    </location>
</feature>
<gene>
    <name evidence="4 7" type="primary">truA</name>
    <name evidence="7" type="ORF">FNA67_01710</name>
</gene>
<evidence type="ECO:0000313" key="8">
    <source>
        <dbReference type="Proteomes" id="UP000321062"/>
    </source>
</evidence>
<evidence type="ECO:0000256" key="1">
    <source>
        <dbReference type="ARBA" id="ARBA00009375"/>
    </source>
</evidence>
<name>A0A5B9DJV4_9HYPH</name>
<keyword evidence="8" id="KW-1185">Reference proteome</keyword>
<dbReference type="EMBL" id="CP041690">
    <property type="protein sequence ID" value="QEE18969.1"/>
    <property type="molecule type" value="Genomic_DNA"/>
</dbReference>
<reference evidence="7 8" key="1">
    <citation type="journal article" date="2015" name="Int. J. Syst. Evol. Microbiol.">
        <title>Youhaiella tibetensis gen. nov., sp. nov., isolated from subsurface sediment.</title>
        <authorList>
            <person name="Wang Y.X."/>
            <person name="Huang F.Q."/>
            <person name="Nogi Y."/>
            <person name="Pang S.J."/>
            <person name="Wang P.K."/>
            <person name="Lv J."/>
        </authorList>
    </citation>
    <scope>NUCLEOTIDE SEQUENCE [LARGE SCALE GENOMIC DNA]</scope>
    <source>
        <strain evidence="8">fig4</strain>
    </source>
</reference>
<dbReference type="AlphaFoldDB" id="A0A5B9DJV4"/>
<dbReference type="CDD" id="cd02570">
    <property type="entry name" value="PseudoU_synth_EcTruA"/>
    <property type="match status" value="1"/>
</dbReference>
<evidence type="ECO:0000259" key="6">
    <source>
        <dbReference type="Pfam" id="PF01416"/>
    </source>
</evidence>
<comment type="catalytic activity">
    <reaction evidence="4 5">
        <text>uridine(38/39/40) in tRNA = pseudouridine(38/39/40) in tRNA</text>
        <dbReference type="Rhea" id="RHEA:22376"/>
        <dbReference type="Rhea" id="RHEA-COMP:10085"/>
        <dbReference type="Rhea" id="RHEA-COMP:10087"/>
        <dbReference type="ChEBI" id="CHEBI:65314"/>
        <dbReference type="ChEBI" id="CHEBI:65315"/>
        <dbReference type="EC" id="5.4.99.12"/>
    </reaction>
</comment>
<dbReference type="InterPro" id="IPR020097">
    <property type="entry name" value="PsdUridine_synth_TruA_a/b_dom"/>
</dbReference>
<dbReference type="InterPro" id="IPR001406">
    <property type="entry name" value="PsdUridine_synth_TruA"/>
</dbReference>
<dbReference type="InterPro" id="IPR020095">
    <property type="entry name" value="PsdUridine_synth_TruA_C"/>
</dbReference>
<dbReference type="GO" id="GO:0003723">
    <property type="term" value="F:RNA binding"/>
    <property type="evidence" value="ECO:0007669"/>
    <property type="project" value="InterPro"/>
</dbReference>
<dbReference type="GO" id="GO:0031119">
    <property type="term" value="P:tRNA pseudouridine synthesis"/>
    <property type="evidence" value="ECO:0007669"/>
    <property type="project" value="UniProtKB-UniRule"/>
</dbReference>
<dbReference type="GO" id="GO:0160147">
    <property type="term" value="F:tRNA pseudouridine(38-40) synthase activity"/>
    <property type="evidence" value="ECO:0007669"/>
    <property type="project" value="UniProtKB-EC"/>
</dbReference>